<protein>
    <submittedName>
        <fullName evidence="3">Uncharacterized protein</fullName>
    </submittedName>
</protein>
<dbReference type="Proteomes" id="UP001553148">
    <property type="component" value="Unassembled WGS sequence"/>
</dbReference>
<proteinExistence type="predicted"/>
<evidence type="ECO:0000256" key="2">
    <source>
        <dbReference type="SAM" id="Phobius"/>
    </source>
</evidence>
<feature type="transmembrane region" description="Helical" evidence="2">
    <location>
        <begin position="38"/>
        <end position="55"/>
    </location>
</feature>
<organism evidence="3 4">
    <name type="scientific">Streptomyces griseosporeus</name>
    <dbReference type="NCBI Taxonomy" id="1910"/>
    <lineage>
        <taxon>Bacteria</taxon>
        <taxon>Bacillati</taxon>
        <taxon>Actinomycetota</taxon>
        <taxon>Actinomycetes</taxon>
        <taxon>Kitasatosporales</taxon>
        <taxon>Streptomycetaceae</taxon>
        <taxon>Streptomyces</taxon>
    </lineage>
</organism>
<sequence>MAAREDSPEEPSRAAGACVLVALAAVVVALAFAVDEAAGILTLVVGGAVALWRSARRMPDSSATPPPPSEPPSGEVYARETTRVREVRQGPGEGLTIFPVVELVTDSAPDDE</sequence>
<evidence type="ECO:0000313" key="3">
    <source>
        <dbReference type="EMBL" id="MEV8460712.1"/>
    </source>
</evidence>
<evidence type="ECO:0000256" key="1">
    <source>
        <dbReference type="SAM" id="MobiDB-lite"/>
    </source>
</evidence>
<keyword evidence="2" id="KW-0472">Membrane</keyword>
<reference evidence="3 4" key="1">
    <citation type="submission" date="2024-06" db="EMBL/GenBank/DDBJ databases">
        <title>The Natural Products Discovery Center: Release of the First 8490 Sequenced Strains for Exploring Actinobacteria Biosynthetic Diversity.</title>
        <authorList>
            <person name="Kalkreuter E."/>
            <person name="Kautsar S.A."/>
            <person name="Yang D."/>
            <person name="Bader C.D."/>
            <person name="Teijaro C.N."/>
            <person name="Fluegel L."/>
            <person name="Davis C.M."/>
            <person name="Simpson J.R."/>
            <person name="Lauterbach L."/>
            <person name="Steele A.D."/>
            <person name="Gui C."/>
            <person name="Meng S."/>
            <person name="Li G."/>
            <person name="Viehrig K."/>
            <person name="Ye F."/>
            <person name="Su P."/>
            <person name="Kiefer A.F."/>
            <person name="Nichols A."/>
            <person name="Cepeda A.J."/>
            <person name="Yan W."/>
            <person name="Fan B."/>
            <person name="Jiang Y."/>
            <person name="Adhikari A."/>
            <person name="Zheng C.-J."/>
            <person name="Schuster L."/>
            <person name="Cowan T.M."/>
            <person name="Smanski M.J."/>
            <person name="Chevrette M.G."/>
            <person name="De Carvalho L.P.S."/>
            <person name="Shen B."/>
        </authorList>
    </citation>
    <scope>NUCLEOTIDE SEQUENCE [LARGE SCALE GENOMIC DNA]</scope>
    <source>
        <strain evidence="3 4">NPDC052360</strain>
    </source>
</reference>
<dbReference type="RefSeq" id="WP_239513133.1">
    <property type="nucleotide sequence ID" value="NZ_JBFAUJ010000005.1"/>
</dbReference>
<feature type="transmembrane region" description="Helical" evidence="2">
    <location>
        <begin position="12"/>
        <end position="32"/>
    </location>
</feature>
<feature type="region of interest" description="Disordered" evidence="1">
    <location>
        <begin position="57"/>
        <end position="81"/>
    </location>
</feature>
<name>A0ABV3KPR8_STRGS</name>
<keyword evidence="2" id="KW-1133">Transmembrane helix</keyword>
<dbReference type="EMBL" id="JBFAUJ010000005">
    <property type="protein sequence ID" value="MEV8460712.1"/>
    <property type="molecule type" value="Genomic_DNA"/>
</dbReference>
<comment type="caution">
    <text evidence="3">The sequence shown here is derived from an EMBL/GenBank/DDBJ whole genome shotgun (WGS) entry which is preliminary data.</text>
</comment>
<gene>
    <name evidence="3" type="ORF">AB0470_14325</name>
</gene>
<accession>A0ABV3KPR8</accession>
<keyword evidence="4" id="KW-1185">Reference proteome</keyword>
<keyword evidence="2" id="KW-0812">Transmembrane</keyword>
<evidence type="ECO:0000313" key="4">
    <source>
        <dbReference type="Proteomes" id="UP001553148"/>
    </source>
</evidence>